<dbReference type="AlphaFoldDB" id="A0A498K320"/>
<protein>
    <submittedName>
        <fullName evidence="2">Uncharacterized protein</fullName>
    </submittedName>
</protein>
<gene>
    <name evidence="2" type="ORF">DVH24_015205</name>
</gene>
<dbReference type="EMBL" id="RDQH01000330">
    <property type="protein sequence ID" value="RXI01856.1"/>
    <property type="molecule type" value="Genomic_DNA"/>
</dbReference>
<proteinExistence type="predicted"/>
<comment type="caution">
    <text evidence="2">The sequence shown here is derived from an EMBL/GenBank/DDBJ whole genome shotgun (WGS) entry which is preliminary data.</text>
</comment>
<evidence type="ECO:0000256" key="1">
    <source>
        <dbReference type="SAM" id="MobiDB-lite"/>
    </source>
</evidence>
<name>A0A498K320_MALDO</name>
<accession>A0A498K320</accession>
<keyword evidence="3" id="KW-1185">Reference proteome</keyword>
<feature type="region of interest" description="Disordered" evidence="1">
    <location>
        <begin position="27"/>
        <end position="88"/>
    </location>
</feature>
<evidence type="ECO:0000313" key="2">
    <source>
        <dbReference type="EMBL" id="RXI01856.1"/>
    </source>
</evidence>
<dbReference type="Proteomes" id="UP000290289">
    <property type="component" value="Chromosome 4"/>
</dbReference>
<reference evidence="2 3" key="1">
    <citation type="submission" date="2018-10" db="EMBL/GenBank/DDBJ databases">
        <title>A high-quality apple genome assembly.</title>
        <authorList>
            <person name="Hu J."/>
        </authorList>
    </citation>
    <scope>NUCLEOTIDE SEQUENCE [LARGE SCALE GENOMIC DNA]</scope>
    <source>
        <strain evidence="3">cv. HFTH1</strain>
        <tissue evidence="2">Young leaf</tissue>
    </source>
</reference>
<organism evidence="2 3">
    <name type="scientific">Malus domestica</name>
    <name type="common">Apple</name>
    <name type="synonym">Pyrus malus</name>
    <dbReference type="NCBI Taxonomy" id="3750"/>
    <lineage>
        <taxon>Eukaryota</taxon>
        <taxon>Viridiplantae</taxon>
        <taxon>Streptophyta</taxon>
        <taxon>Embryophyta</taxon>
        <taxon>Tracheophyta</taxon>
        <taxon>Spermatophyta</taxon>
        <taxon>Magnoliopsida</taxon>
        <taxon>eudicotyledons</taxon>
        <taxon>Gunneridae</taxon>
        <taxon>Pentapetalae</taxon>
        <taxon>rosids</taxon>
        <taxon>fabids</taxon>
        <taxon>Rosales</taxon>
        <taxon>Rosaceae</taxon>
        <taxon>Amygdaloideae</taxon>
        <taxon>Maleae</taxon>
        <taxon>Malus</taxon>
    </lineage>
</organism>
<evidence type="ECO:0000313" key="3">
    <source>
        <dbReference type="Proteomes" id="UP000290289"/>
    </source>
</evidence>
<sequence>MVILERYDDGSIINKYRTEIEEYRQKGETFALPFNPSSEEESEDKANVDEQTQQGEDDPGDAENGGDGDEGETQSDIVRGSNSDEDDS</sequence>
<feature type="compositionally biased region" description="Acidic residues" evidence="1">
    <location>
        <begin position="55"/>
        <end position="73"/>
    </location>
</feature>